<gene>
    <name evidence="1" type="ORF">A2U01_0013157</name>
</gene>
<organism evidence="1 2">
    <name type="scientific">Trifolium medium</name>
    <dbReference type="NCBI Taxonomy" id="97028"/>
    <lineage>
        <taxon>Eukaryota</taxon>
        <taxon>Viridiplantae</taxon>
        <taxon>Streptophyta</taxon>
        <taxon>Embryophyta</taxon>
        <taxon>Tracheophyta</taxon>
        <taxon>Spermatophyta</taxon>
        <taxon>Magnoliopsida</taxon>
        <taxon>eudicotyledons</taxon>
        <taxon>Gunneridae</taxon>
        <taxon>Pentapetalae</taxon>
        <taxon>rosids</taxon>
        <taxon>fabids</taxon>
        <taxon>Fabales</taxon>
        <taxon>Fabaceae</taxon>
        <taxon>Papilionoideae</taxon>
        <taxon>50 kb inversion clade</taxon>
        <taxon>NPAAA clade</taxon>
        <taxon>Hologalegina</taxon>
        <taxon>IRL clade</taxon>
        <taxon>Trifolieae</taxon>
        <taxon>Trifolium</taxon>
    </lineage>
</organism>
<dbReference type="Proteomes" id="UP000265520">
    <property type="component" value="Unassembled WGS sequence"/>
</dbReference>
<protein>
    <submittedName>
        <fullName evidence="1">Uncharacterized protein</fullName>
    </submittedName>
</protein>
<evidence type="ECO:0000313" key="2">
    <source>
        <dbReference type="Proteomes" id="UP000265520"/>
    </source>
</evidence>
<comment type="caution">
    <text evidence="1">The sequence shown here is derived from an EMBL/GenBank/DDBJ whole genome shotgun (WGS) entry which is preliminary data.</text>
</comment>
<accession>A0A392MXI6</accession>
<reference evidence="1 2" key="1">
    <citation type="journal article" date="2018" name="Front. Plant Sci.">
        <title>Red Clover (Trifolium pratense) and Zigzag Clover (T. medium) - A Picture of Genomic Similarities and Differences.</title>
        <authorList>
            <person name="Dluhosova J."/>
            <person name="Istvanek J."/>
            <person name="Nedelnik J."/>
            <person name="Repkova J."/>
        </authorList>
    </citation>
    <scope>NUCLEOTIDE SEQUENCE [LARGE SCALE GENOMIC DNA]</scope>
    <source>
        <strain evidence="2">cv. 10/8</strain>
        <tissue evidence="1">Leaf</tissue>
    </source>
</reference>
<evidence type="ECO:0000313" key="1">
    <source>
        <dbReference type="EMBL" id="MCH92221.1"/>
    </source>
</evidence>
<dbReference type="AlphaFoldDB" id="A0A392MXI6"/>
<proteinExistence type="predicted"/>
<feature type="non-terminal residue" evidence="1">
    <location>
        <position position="1"/>
    </location>
</feature>
<keyword evidence="2" id="KW-1185">Reference proteome</keyword>
<sequence length="63" mass="6830">FGWRRGASLSCGPGAALTPLFLSSSPGLPSKWYQNRGSAWWGTGVDPGTMYGKNVVYIREVTH</sequence>
<name>A0A392MXI6_9FABA</name>
<dbReference type="EMBL" id="LXQA010022170">
    <property type="protein sequence ID" value="MCH92221.1"/>
    <property type="molecule type" value="Genomic_DNA"/>
</dbReference>